<dbReference type="EMBL" id="JGZM01000002">
    <property type="protein sequence ID" value="KFI88922.1"/>
    <property type="molecule type" value="Genomic_DNA"/>
</dbReference>
<proteinExistence type="predicted"/>
<keyword evidence="1" id="KW-0812">Transmembrane</keyword>
<reference evidence="2 3" key="1">
    <citation type="submission" date="2014-03" db="EMBL/GenBank/DDBJ databases">
        <title>Genomics of Bifidobacteria.</title>
        <authorList>
            <person name="Ventura M."/>
            <person name="Milani C."/>
            <person name="Lugli G.A."/>
        </authorList>
    </citation>
    <scope>NUCLEOTIDE SEQUENCE [LARGE SCALE GENOMIC DNA]</scope>
    <source>
        <strain evidence="2 3">LMG 14934</strain>
    </source>
</reference>
<dbReference type="AlphaFoldDB" id="A0A087D072"/>
<evidence type="ECO:0000313" key="2">
    <source>
        <dbReference type="EMBL" id="KFI88922.1"/>
    </source>
</evidence>
<keyword evidence="1" id="KW-1133">Transmembrane helix</keyword>
<sequence length="57" mass="5966">MALFYRLFMGLVGSLCALVMLVVSEFGLAALLAGCVLLVLLRAPERVGRLLAGGDDA</sequence>
<feature type="transmembrane region" description="Helical" evidence="1">
    <location>
        <begin position="12"/>
        <end position="41"/>
    </location>
</feature>
<organism evidence="2 3">
    <name type="scientific">Bifidobacterium pullorum subsp. saeculare DSM 6531 = LMG 14934</name>
    <dbReference type="NCBI Taxonomy" id="1437611"/>
    <lineage>
        <taxon>Bacteria</taxon>
        <taxon>Bacillati</taxon>
        <taxon>Actinomycetota</taxon>
        <taxon>Actinomycetes</taxon>
        <taxon>Bifidobacteriales</taxon>
        <taxon>Bifidobacteriaceae</taxon>
        <taxon>Bifidobacterium</taxon>
    </lineage>
</organism>
<comment type="caution">
    <text evidence="2">The sequence shown here is derived from an EMBL/GenBank/DDBJ whole genome shotgun (WGS) entry which is preliminary data.</text>
</comment>
<protein>
    <submittedName>
        <fullName evidence="2">Uncharacterized protein</fullName>
    </submittedName>
</protein>
<dbReference type="RefSeq" id="WP_156098890.1">
    <property type="nucleotide sequence ID" value="NZ_JDTM01000002.1"/>
</dbReference>
<dbReference type="Proteomes" id="UP000029040">
    <property type="component" value="Unassembled WGS sequence"/>
</dbReference>
<name>A0A087D072_9BIFI</name>
<accession>A0A087D072</accession>
<evidence type="ECO:0000313" key="3">
    <source>
        <dbReference type="Proteomes" id="UP000029040"/>
    </source>
</evidence>
<keyword evidence="1" id="KW-0472">Membrane</keyword>
<gene>
    <name evidence="2" type="ORF">BSAE_0253</name>
</gene>
<evidence type="ECO:0000256" key="1">
    <source>
        <dbReference type="SAM" id="Phobius"/>
    </source>
</evidence>